<organism evidence="14 15">
    <name type="scientific">Ophiocordyceps sinensis</name>
    <dbReference type="NCBI Taxonomy" id="72228"/>
    <lineage>
        <taxon>Eukaryota</taxon>
        <taxon>Fungi</taxon>
        <taxon>Dikarya</taxon>
        <taxon>Ascomycota</taxon>
        <taxon>Pezizomycotina</taxon>
        <taxon>Sordariomycetes</taxon>
        <taxon>Hypocreomycetidae</taxon>
        <taxon>Hypocreales</taxon>
        <taxon>Ophiocordycipitaceae</taxon>
        <taxon>Ophiocordyceps</taxon>
    </lineage>
</organism>
<dbReference type="OrthoDB" id="5422795at2759"/>
<accession>A0A8H4LTU7</accession>
<comment type="pathway">
    <text evidence="1">Polyol metabolism; glycerol degradation via glycerol kinase pathway; sn-glycerol 3-phosphate from glycerol: step 1/1.</text>
</comment>
<dbReference type="FunFam" id="3.30.420.40:FF:000086">
    <property type="entry name" value="Glycerol kinase"/>
    <property type="match status" value="1"/>
</dbReference>
<dbReference type="Pfam" id="PF02782">
    <property type="entry name" value="FGGY_C"/>
    <property type="match status" value="1"/>
</dbReference>
<dbReference type="EC" id="2.7.1.30" evidence="3"/>
<evidence type="ECO:0000259" key="13">
    <source>
        <dbReference type="Pfam" id="PF02782"/>
    </source>
</evidence>
<dbReference type="GO" id="GO:0005739">
    <property type="term" value="C:mitochondrion"/>
    <property type="evidence" value="ECO:0007669"/>
    <property type="project" value="TreeGrafter"/>
</dbReference>
<evidence type="ECO:0000256" key="1">
    <source>
        <dbReference type="ARBA" id="ARBA00005190"/>
    </source>
</evidence>
<dbReference type="InterPro" id="IPR018484">
    <property type="entry name" value="FGGY_N"/>
</dbReference>
<sequence>MSDAREAKRSRTADAVNGETDPGAAPRQDVFVGSVDQGTTSTRFLIFNSAGEPLASHQTGFDNKYPQSGWHEHDPLELLQSVETCIEKATAEFRSKGYDPADIRSVGLTNQRETLVLWDKTTGEPLCNAVVWPDTRTSSLVRELKARDNADKLQDLCGLPLSTYPSSVKLLWLLRNVKPVAKAYEEGRLAFGTVDTWLIYRLNGGKDREGGPPIHVTDSTNASRTMFMNIHTLQYDDDLLSFFQIDRSKIALPEIVPSSHPTAFGALARGPLKGVPIGGCLGDQSSALVGQCGFNPGQAKNTYGTGCFLLYNVGSEPVISKSGLLATVAYDFGKKPVYALEGSIAVAGSGVTFLLKNLGLIESSQAIDEVALSVPDNGGVYFVTAFSGLFAPYWIDDAKGTLFGITAHTHKGHIARATLEATCHQTAAILDAMAADSGHALESLAVDGGLSNSDLCMQTQADLSGIPVDRPAMRETTALGAAIAAGLATGVWADLDELRFVNANNRTVFEPKLGKPERADMRRQWERAVEMSRGWMRDQD</sequence>
<keyword evidence="7" id="KW-0319">Glycerol metabolism</keyword>
<keyword evidence="8" id="KW-0067">ATP-binding</keyword>
<keyword evidence="5" id="KW-0547">Nucleotide-binding</keyword>
<dbReference type="GO" id="GO:0019563">
    <property type="term" value="P:glycerol catabolic process"/>
    <property type="evidence" value="ECO:0007669"/>
    <property type="project" value="UniProtKB-UniPathway"/>
</dbReference>
<dbReference type="PROSITE" id="PS00933">
    <property type="entry name" value="FGGY_KINASES_1"/>
    <property type="match status" value="1"/>
</dbReference>
<protein>
    <recommendedName>
        <fullName evidence="3">glycerol kinase</fullName>
        <ecNumber evidence="3">2.7.1.30</ecNumber>
    </recommendedName>
    <alternativeName>
        <fullName evidence="9">ATP:glycerol 3-phosphotransferase</fullName>
    </alternativeName>
</protein>
<dbReference type="AlphaFoldDB" id="A0A8H4LTU7"/>
<feature type="compositionally biased region" description="Basic and acidic residues" evidence="11">
    <location>
        <begin position="1"/>
        <end position="12"/>
    </location>
</feature>
<dbReference type="Gene3D" id="3.30.420.40">
    <property type="match status" value="2"/>
</dbReference>
<dbReference type="InterPro" id="IPR005999">
    <property type="entry name" value="Glycerol_kin"/>
</dbReference>
<dbReference type="GO" id="GO:0005524">
    <property type="term" value="F:ATP binding"/>
    <property type="evidence" value="ECO:0007669"/>
    <property type="project" value="UniProtKB-KW"/>
</dbReference>
<evidence type="ECO:0000256" key="4">
    <source>
        <dbReference type="ARBA" id="ARBA00022679"/>
    </source>
</evidence>
<evidence type="ECO:0000256" key="2">
    <source>
        <dbReference type="ARBA" id="ARBA00009156"/>
    </source>
</evidence>
<dbReference type="SUPFAM" id="SSF53067">
    <property type="entry name" value="Actin-like ATPase domain"/>
    <property type="match status" value="2"/>
</dbReference>
<evidence type="ECO:0000256" key="9">
    <source>
        <dbReference type="ARBA" id="ARBA00043149"/>
    </source>
</evidence>
<dbReference type="Proteomes" id="UP000557566">
    <property type="component" value="Unassembled WGS sequence"/>
</dbReference>
<evidence type="ECO:0000256" key="10">
    <source>
        <dbReference type="RuleBase" id="RU003733"/>
    </source>
</evidence>
<dbReference type="GO" id="GO:0004370">
    <property type="term" value="F:glycerol kinase activity"/>
    <property type="evidence" value="ECO:0007669"/>
    <property type="project" value="UniProtKB-EC"/>
</dbReference>
<dbReference type="InterPro" id="IPR000577">
    <property type="entry name" value="Carb_kinase_FGGY"/>
</dbReference>
<dbReference type="InterPro" id="IPR018485">
    <property type="entry name" value="FGGY_C"/>
</dbReference>
<evidence type="ECO:0000313" key="15">
    <source>
        <dbReference type="Proteomes" id="UP000557566"/>
    </source>
</evidence>
<dbReference type="FunFam" id="3.30.420.40:FF:000085">
    <property type="entry name" value="Glycerol kinase 2"/>
    <property type="match status" value="1"/>
</dbReference>
<evidence type="ECO:0000256" key="5">
    <source>
        <dbReference type="ARBA" id="ARBA00022741"/>
    </source>
</evidence>
<dbReference type="GO" id="GO:0046167">
    <property type="term" value="P:glycerol-3-phosphate biosynthetic process"/>
    <property type="evidence" value="ECO:0007669"/>
    <property type="project" value="TreeGrafter"/>
</dbReference>
<feature type="domain" description="Carbohydrate kinase FGGY C-terminal" evidence="13">
    <location>
        <begin position="300"/>
        <end position="488"/>
    </location>
</feature>
<feature type="domain" description="Carbohydrate kinase FGGY N-terminal" evidence="12">
    <location>
        <begin position="33"/>
        <end position="290"/>
    </location>
</feature>
<proteinExistence type="inferred from homology"/>
<dbReference type="PROSITE" id="PS00445">
    <property type="entry name" value="FGGY_KINASES_2"/>
    <property type="match status" value="1"/>
</dbReference>
<dbReference type="PANTHER" id="PTHR10196">
    <property type="entry name" value="SUGAR KINASE"/>
    <property type="match status" value="1"/>
</dbReference>
<feature type="region of interest" description="Disordered" evidence="11">
    <location>
        <begin position="1"/>
        <end position="29"/>
    </location>
</feature>
<dbReference type="CDD" id="cd07792">
    <property type="entry name" value="ASKHA_NBD_FGGY_GK1-3-like"/>
    <property type="match status" value="1"/>
</dbReference>
<evidence type="ECO:0000256" key="3">
    <source>
        <dbReference type="ARBA" id="ARBA00012099"/>
    </source>
</evidence>
<evidence type="ECO:0000259" key="12">
    <source>
        <dbReference type="Pfam" id="PF00370"/>
    </source>
</evidence>
<dbReference type="InterPro" id="IPR018483">
    <property type="entry name" value="Carb_kinase_FGGY_CS"/>
</dbReference>
<dbReference type="EMBL" id="JAAVMX010000009">
    <property type="protein sequence ID" value="KAF4504797.1"/>
    <property type="molecule type" value="Genomic_DNA"/>
</dbReference>
<keyword evidence="15" id="KW-1185">Reference proteome</keyword>
<evidence type="ECO:0000313" key="14">
    <source>
        <dbReference type="EMBL" id="KAF4504797.1"/>
    </source>
</evidence>
<evidence type="ECO:0000256" key="7">
    <source>
        <dbReference type="ARBA" id="ARBA00022798"/>
    </source>
</evidence>
<dbReference type="NCBIfam" id="NF000756">
    <property type="entry name" value="PRK00047.1"/>
    <property type="match status" value="1"/>
</dbReference>
<evidence type="ECO:0000256" key="8">
    <source>
        <dbReference type="ARBA" id="ARBA00022840"/>
    </source>
</evidence>
<comment type="caution">
    <text evidence="14">The sequence shown here is derived from an EMBL/GenBank/DDBJ whole genome shotgun (WGS) entry which is preliminary data.</text>
</comment>
<name>A0A8H4LTU7_9HYPO</name>
<dbReference type="PIRSF" id="PIRSF000538">
    <property type="entry name" value="GlpK"/>
    <property type="match status" value="1"/>
</dbReference>
<dbReference type="PANTHER" id="PTHR10196:SF69">
    <property type="entry name" value="GLYCEROL KINASE"/>
    <property type="match status" value="1"/>
</dbReference>
<comment type="similarity">
    <text evidence="2 10">Belongs to the FGGY kinase family.</text>
</comment>
<evidence type="ECO:0000256" key="6">
    <source>
        <dbReference type="ARBA" id="ARBA00022777"/>
    </source>
</evidence>
<evidence type="ECO:0000256" key="11">
    <source>
        <dbReference type="SAM" id="MobiDB-lite"/>
    </source>
</evidence>
<dbReference type="NCBIfam" id="TIGR01311">
    <property type="entry name" value="glycerol_kin"/>
    <property type="match status" value="1"/>
</dbReference>
<dbReference type="InterPro" id="IPR042018">
    <property type="entry name" value="GK1-3_metazoan-type"/>
</dbReference>
<keyword evidence="6 10" id="KW-0418">Kinase</keyword>
<dbReference type="Pfam" id="PF00370">
    <property type="entry name" value="FGGY_N"/>
    <property type="match status" value="1"/>
</dbReference>
<dbReference type="UniPathway" id="UPA00618">
    <property type="reaction ID" value="UER00672"/>
</dbReference>
<keyword evidence="4 10" id="KW-0808">Transferase</keyword>
<dbReference type="GO" id="GO:0006641">
    <property type="term" value="P:triglyceride metabolic process"/>
    <property type="evidence" value="ECO:0007669"/>
    <property type="project" value="TreeGrafter"/>
</dbReference>
<dbReference type="InterPro" id="IPR043129">
    <property type="entry name" value="ATPase_NBD"/>
</dbReference>
<reference evidence="14 15" key="1">
    <citation type="journal article" date="2020" name="Genome Biol. Evol.">
        <title>A new high-quality draft genome assembly of the Chinese cordyceps Ophiocordyceps sinensis.</title>
        <authorList>
            <person name="Shu R."/>
            <person name="Zhang J."/>
            <person name="Meng Q."/>
            <person name="Zhang H."/>
            <person name="Zhou G."/>
            <person name="Li M."/>
            <person name="Wu P."/>
            <person name="Zhao Y."/>
            <person name="Chen C."/>
            <person name="Qin Q."/>
        </authorList>
    </citation>
    <scope>NUCLEOTIDE SEQUENCE [LARGE SCALE GENOMIC DNA]</scope>
    <source>
        <strain evidence="14 15">IOZ07</strain>
    </source>
</reference>
<gene>
    <name evidence="14" type="ORF">G6O67_008205</name>
</gene>